<dbReference type="AlphaFoldDB" id="A0A022VXD4"/>
<organism evidence="1">
    <name type="scientific">Trichophyton rubrum CBS 288.86</name>
    <dbReference type="NCBI Taxonomy" id="1215330"/>
    <lineage>
        <taxon>Eukaryota</taxon>
        <taxon>Fungi</taxon>
        <taxon>Dikarya</taxon>
        <taxon>Ascomycota</taxon>
        <taxon>Pezizomycotina</taxon>
        <taxon>Eurotiomycetes</taxon>
        <taxon>Eurotiomycetidae</taxon>
        <taxon>Onygenales</taxon>
        <taxon>Arthrodermataceae</taxon>
        <taxon>Trichophyton</taxon>
    </lineage>
</organism>
<dbReference type="EMBL" id="KK207886">
    <property type="protein sequence ID" value="EZF50403.1"/>
    <property type="molecule type" value="Genomic_DNA"/>
</dbReference>
<evidence type="ECO:0000313" key="1">
    <source>
        <dbReference type="EMBL" id="EZF50403.1"/>
    </source>
</evidence>
<name>A0A022VXD4_TRIRU</name>
<protein>
    <submittedName>
        <fullName evidence="1">Uncharacterized protein</fullName>
    </submittedName>
</protein>
<dbReference type="Proteomes" id="UP000023758">
    <property type="component" value="Unassembled WGS sequence"/>
</dbReference>
<reference evidence="1" key="1">
    <citation type="submission" date="2014-02" db="EMBL/GenBank/DDBJ databases">
        <title>The Genome Sequence of Trichophyton rubrum (morphotype fischeri) CBS 288.86.</title>
        <authorList>
            <consortium name="The Broad Institute Genomics Platform"/>
            <person name="Cuomo C.A."/>
            <person name="White T.C."/>
            <person name="Graser Y."/>
            <person name="Martinez-Rossi N."/>
            <person name="Heitman J."/>
            <person name="Young S.K."/>
            <person name="Zeng Q."/>
            <person name="Gargeya S."/>
            <person name="Abouelleil A."/>
            <person name="Alvarado L."/>
            <person name="Chapman S.B."/>
            <person name="Gainer-Dewar J."/>
            <person name="Goldberg J."/>
            <person name="Griggs A."/>
            <person name="Gujja S."/>
            <person name="Hansen M."/>
            <person name="Howarth C."/>
            <person name="Imamovic A."/>
            <person name="Larimer J."/>
            <person name="Martinez D."/>
            <person name="Murphy C."/>
            <person name="Pearson M.D."/>
            <person name="Persinoti G."/>
            <person name="Poon T."/>
            <person name="Priest M."/>
            <person name="Roberts A.D."/>
            <person name="Saif S."/>
            <person name="Shea T.D."/>
            <person name="Sykes S.N."/>
            <person name="Wortman J."/>
            <person name="Nusbaum C."/>
            <person name="Birren B."/>
        </authorList>
    </citation>
    <scope>NUCLEOTIDE SEQUENCE [LARGE SCALE GENOMIC DNA]</scope>
    <source>
        <strain evidence="1">CBS 288.86</strain>
    </source>
</reference>
<accession>A0A022VXD4</accession>
<sequence>MASPLSTMPGKWCFEYRCKILRETQFRVGGSKELLCVNGLKAVLHPGSSHACSFYTSDARYGVEERKMLFMTTLTATV</sequence>
<proteinExistence type="predicted"/>
<gene>
    <name evidence="1" type="ORF">H103_06117</name>
</gene>
<dbReference type="HOGENOM" id="CLU_2741875_0_0_1"/>